<gene>
    <name evidence="1" type="primary">70</name>
    <name evidence="1" type="ORF">SEA_TERIJ_70</name>
</gene>
<sequence length="120" mass="13166">MRAWSGTIAFENRETDDGRLIAANALVWPNLPIPLIDPDTREPLGRVNEITREGDTIRATGEWTEDEEEIGLAVHIDSGEADFRQVGGVMVVTSGRIHAVATSENPSWPDARMDPTGERA</sequence>
<accession>A0A6B9LHB6</accession>
<dbReference type="EMBL" id="MN813684">
    <property type="protein sequence ID" value="QHB37204.1"/>
    <property type="molecule type" value="Genomic_DNA"/>
</dbReference>
<evidence type="ECO:0000313" key="2">
    <source>
        <dbReference type="Proteomes" id="UP000464752"/>
    </source>
</evidence>
<dbReference type="GeneID" id="80004932"/>
<keyword evidence="2" id="KW-1185">Reference proteome</keyword>
<dbReference type="KEGG" id="vg:80004932"/>
<protein>
    <submittedName>
        <fullName evidence="1">Uncharacterized protein</fullName>
    </submittedName>
</protein>
<evidence type="ECO:0000313" key="1">
    <source>
        <dbReference type="EMBL" id="QHB37204.1"/>
    </source>
</evidence>
<dbReference type="RefSeq" id="YP_010751266.1">
    <property type="nucleotide sequence ID" value="NC_073367.1"/>
</dbReference>
<organism evidence="1 2">
    <name type="scientific">Microbacterium phage Terij</name>
    <dbReference type="NCBI Taxonomy" id="2686229"/>
    <lineage>
        <taxon>Viruses</taxon>
        <taxon>Duplodnaviria</taxon>
        <taxon>Heunggongvirae</taxon>
        <taxon>Uroviricota</taxon>
        <taxon>Caudoviricetes</taxon>
        <taxon>Hodgkinviridae</taxon>
        <taxon>Margaeryvirus</taxon>
        <taxon>Margaeryvirus terij</taxon>
    </lineage>
</organism>
<dbReference type="Proteomes" id="UP000464752">
    <property type="component" value="Segment"/>
</dbReference>
<name>A0A6B9LHB6_9CAUD</name>
<reference evidence="1 2" key="1">
    <citation type="submission" date="2019-12" db="EMBL/GenBank/DDBJ databases">
        <authorList>
            <person name="Kistler A.K."/>
            <person name="Garlena R.A."/>
            <person name="Russell D.A."/>
            <person name="Pope W.H."/>
            <person name="Jacobs-Sera D."/>
            <person name="Hatfull G.F."/>
        </authorList>
    </citation>
    <scope>NUCLEOTIDE SEQUENCE [LARGE SCALE GENOMIC DNA]</scope>
</reference>
<proteinExistence type="predicted"/>